<dbReference type="InterPro" id="IPR042160">
    <property type="entry name" value="HD-Zip_IV"/>
</dbReference>
<evidence type="ECO:0000313" key="3">
    <source>
        <dbReference type="Proteomes" id="UP000823674"/>
    </source>
</evidence>
<accession>A0ABQ7NTR2</accession>
<keyword evidence="3" id="KW-1185">Reference proteome</keyword>
<sequence length="196" mass="23227">MKKNRFSTHLTRSNGLKHEKQMMQLSFDEQKLQLKLHSLEKSLRGFQALQLNHERPFFHLPPLLNQMHVSPLQLLHNDMDKFLTINIDVTAMKELLRLTQTNEPLWIKTDGCLDVLSLKSYENAFPRLSSRGGKNHNLRVEVIDLLALFSLMQRHLWRCSWTLSKLESFFLQSLQHLKHLEWFHLDCVEITVMPYI</sequence>
<protein>
    <recommendedName>
        <fullName evidence="1">START domain-containing protein</fullName>
    </recommendedName>
</protein>
<proteinExistence type="predicted"/>
<dbReference type="PANTHER" id="PTHR45654:SF91">
    <property type="entry name" value="HOMEOBOX-LEUCINE ZIPPER PROTEIN HDG12"/>
    <property type="match status" value="1"/>
</dbReference>
<dbReference type="PROSITE" id="PS50848">
    <property type="entry name" value="START"/>
    <property type="match status" value="1"/>
</dbReference>
<dbReference type="PANTHER" id="PTHR45654">
    <property type="entry name" value="HOMEOBOX-LEUCINE ZIPPER PROTEIN MERISTEM L1"/>
    <property type="match status" value="1"/>
</dbReference>
<organism evidence="2 3">
    <name type="scientific">Brassica rapa subsp. trilocularis</name>
    <dbReference type="NCBI Taxonomy" id="1813537"/>
    <lineage>
        <taxon>Eukaryota</taxon>
        <taxon>Viridiplantae</taxon>
        <taxon>Streptophyta</taxon>
        <taxon>Embryophyta</taxon>
        <taxon>Tracheophyta</taxon>
        <taxon>Spermatophyta</taxon>
        <taxon>Magnoliopsida</taxon>
        <taxon>eudicotyledons</taxon>
        <taxon>Gunneridae</taxon>
        <taxon>Pentapetalae</taxon>
        <taxon>rosids</taxon>
        <taxon>malvids</taxon>
        <taxon>Brassicales</taxon>
        <taxon>Brassicaceae</taxon>
        <taxon>Brassiceae</taxon>
        <taxon>Brassica</taxon>
    </lineage>
</organism>
<comment type="caution">
    <text evidence="2">The sequence shown here is derived from an EMBL/GenBank/DDBJ whole genome shotgun (WGS) entry which is preliminary data.</text>
</comment>
<dbReference type="InterPro" id="IPR002913">
    <property type="entry name" value="START_lipid-bd_dom"/>
</dbReference>
<gene>
    <name evidence="2" type="primary">A01g503190.1_BraROA</name>
    <name evidence="2" type="ORF">IGI04_001760</name>
</gene>
<evidence type="ECO:0000259" key="1">
    <source>
        <dbReference type="PROSITE" id="PS50848"/>
    </source>
</evidence>
<dbReference type="EMBL" id="JADBGQ010000001">
    <property type="protein sequence ID" value="KAG5414193.1"/>
    <property type="molecule type" value="Genomic_DNA"/>
</dbReference>
<feature type="domain" description="START" evidence="1">
    <location>
        <begin position="77"/>
        <end position="196"/>
    </location>
</feature>
<name>A0ABQ7NTR2_BRACM</name>
<dbReference type="Proteomes" id="UP000823674">
    <property type="component" value="Chromosome A01"/>
</dbReference>
<reference evidence="2 3" key="1">
    <citation type="submission" date="2021-03" db="EMBL/GenBank/DDBJ databases">
        <authorList>
            <person name="King G.J."/>
            <person name="Bancroft I."/>
            <person name="Baten A."/>
            <person name="Bloomfield J."/>
            <person name="Borpatragohain P."/>
            <person name="He Z."/>
            <person name="Irish N."/>
            <person name="Irwin J."/>
            <person name="Liu K."/>
            <person name="Mauleon R.P."/>
            <person name="Moore J."/>
            <person name="Morris R."/>
            <person name="Ostergaard L."/>
            <person name="Wang B."/>
            <person name="Wells R."/>
        </authorList>
    </citation>
    <scope>NUCLEOTIDE SEQUENCE [LARGE SCALE GENOMIC DNA]</scope>
    <source>
        <strain evidence="2">R-o-18</strain>
        <tissue evidence="2">Leaf</tissue>
    </source>
</reference>
<evidence type="ECO:0000313" key="2">
    <source>
        <dbReference type="EMBL" id="KAG5414193.1"/>
    </source>
</evidence>